<dbReference type="GO" id="GO:0000463">
    <property type="term" value="P:maturation of LSU-rRNA from tricistronic rRNA transcript (SSU-rRNA, 5.8S rRNA, LSU-rRNA)"/>
    <property type="evidence" value="ECO:0007669"/>
    <property type="project" value="TreeGrafter"/>
</dbReference>
<feature type="domain" description="URB1 N-terminal" evidence="1">
    <location>
        <begin position="88"/>
        <end position="397"/>
    </location>
</feature>
<dbReference type="PANTHER" id="PTHR13500:SF0">
    <property type="entry name" value="NUCLEOLAR PRE-RIBOSOMAL-ASSOCIATED PROTEIN 1"/>
    <property type="match status" value="1"/>
</dbReference>
<dbReference type="AlphaFoldDB" id="A0A7J7KTX1"/>
<dbReference type="OrthoDB" id="72892at2759"/>
<dbReference type="Pfam" id="PF11707">
    <property type="entry name" value="Npa1"/>
    <property type="match status" value="1"/>
</dbReference>
<comment type="caution">
    <text evidence="2">The sequence shown here is derived from an EMBL/GenBank/DDBJ whole genome shotgun (WGS) entry which is preliminary data.</text>
</comment>
<dbReference type="GO" id="GO:0005730">
    <property type="term" value="C:nucleolus"/>
    <property type="evidence" value="ECO:0007669"/>
    <property type="project" value="TreeGrafter"/>
</dbReference>
<name>A0A7J7KTX1_BUGNE</name>
<dbReference type="GO" id="GO:0000466">
    <property type="term" value="P:maturation of 5.8S rRNA from tricistronic rRNA transcript (SSU-rRNA, 5.8S rRNA, LSU-rRNA)"/>
    <property type="evidence" value="ECO:0007669"/>
    <property type="project" value="TreeGrafter"/>
</dbReference>
<protein>
    <submittedName>
        <fullName evidence="2">URB1</fullName>
    </submittedName>
</protein>
<reference evidence="2" key="1">
    <citation type="submission" date="2020-06" db="EMBL/GenBank/DDBJ databases">
        <title>Draft genome of Bugula neritina, a colonial animal packing powerful symbionts and potential medicines.</title>
        <authorList>
            <person name="Rayko M."/>
        </authorList>
    </citation>
    <scope>NUCLEOTIDE SEQUENCE [LARGE SCALE GENOMIC DNA]</scope>
    <source>
        <strain evidence="2">Kwan_BN1</strain>
    </source>
</reference>
<dbReference type="InterPro" id="IPR021714">
    <property type="entry name" value="URB1_N"/>
</dbReference>
<dbReference type="SUPFAM" id="SSF48371">
    <property type="entry name" value="ARM repeat"/>
    <property type="match status" value="1"/>
</dbReference>
<dbReference type="EMBL" id="VXIV02000007">
    <property type="protein sequence ID" value="KAF6041642.1"/>
    <property type="molecule type" value="Genomic_DNA"/>
</dbReference>
<dbReference type="InterPro" id="IPR016024">
    <property type="entry name" value="ARM-type_fold"/>
</dbReference>
<accession>A0A7J7KTX1</accession>
<dbReference type="Proteomes" id="UP000593567">
    <property type="component" value="Unassembled WGS sequence"/>
</dbReference>
<gene>
    <name evidence="2" type="ORF">EB796_000049</name>
</gene>
<dbReference type="InterPro" id="IPR039844">
    <property type="entry name" value="URB1"/>
</dbReference>
<organism evidence="2 3">
    <name type="scientific">Bugula neritina</name>
    <name type="common">Brown bryozoan</name>
    <name type="synonym">Sertularia neritina</name>
    <dbReference type="NCBI Taxonomy" id="10212"/>
    <lineage>
        <taxon>Eukaryota</taxon>
        <taxon>Metazoa</taxon>
        <taxon>Spiralia</taxon>
        <taxon>Lophotrochozoa</taxon>
        <taxon>Bryozoa</taxon>
        <taxon>Gymnolaemata</taxon>
        <taxon>Cheilostomatida</taxon>
        <taxon>Flustrina</taxon>
        <taxon>Buguloidea</taxon>
        <taxon>Bugulidae</taxon>
        <taxon>Bugula</taxon>
    </lineage>
</organism>
<dbReference type="PANTHER" id="PTHR13500">
    <property type="entry name" value="NUCLEOLAR PRERIBOSOMAL-ASSOCIATED PROTEIN 1"/>
    <property type="match status" value="1"/>
</dbReference>
<evidence type="ECO:0000259" key="1">
    <source>
        <dbReference type="Pfam" id="PF11707"/>
    </source>
</evidence>
<keyword evidence="3" id="KW-1185">Reference proteome</keyword>
<evidence type="ECO:0000313" key="2">
    <source>
        <dbReference type="EMBL" id="KAF6041642.1"/>
    </source>
</evidence>
<proteinExistence type="predicted"/>
<evidence type="ECO:0000313" key="3">
    <source>
        <dbReference type="Proteomes" id="UP000593567"/>
    </source>
</evidence>
<sequence>MPVVNRKSRFKRSFPTKEEQKILKKARVEAASLTSPEFKVLLSNSASTIVAFERFNSYVKEFEQRSEKEQRTSYDLIAEYLVSSPECKEIFNVISNKDLYSKFEIYHILKTLDSLLTALLKSSYKERFPSSAENICKQLAEGHFQKIYGLIISGKGRTNTTSIQLLTTVTAHGSLTTRLLFTNISFVREDVDALYNEKAVARLRQPFIKFLLSMIEHAPPPVLKAIIDEKGLLNGMFGLLHTDTSELIEQVLSVLDKYVLSSTFITKTQRVKLFNITTVPQILECYNWHKSVKREKESTSQSEKPKVQSIVCEFVKSLLSNPKKCITFSDPEFGTGSRNMNHVVTHILVKSVLNNAYNDSHLEEVVVACLASRPDQLHRYLAVLEDSALPVKNTESWLTAANHVIKLMYSLPTFGHLVKHARTTSDDTLCNIALALSSPGLSTMKIFKHVLSMPELSWQYTALGLLIVVMNRAKDAVATVQKDCSKDRYEAWHSLFVERFMQLMPHVDVIQQCWSALKKTFSTDEFKTGRKNLAGRILDVLTLYLELCPHSIYQSTMPINISAILQDIETMCVSDSDDVEEHSSERKGQRSTLLMILKIIEGETDADIRTQARELLVKQLKQTGWFEKLDSELDVWLEHSSKLDSVEFLEKILSTLFSNPYPYLDTVCQVVTGVSEHKKQGRTIDNKPSPFSPLVPIALKHSEEVDQSDDIRSYVHTCLSAILLRQDNPLPLASLLSTHRKSGLSLVSDVILGTKKAKVGKCSLGPEGDMWELFFLLDWGVPGCS</sequence>